<keyword evidence="4" id="KW-1185">Reference proteome</keyword>
<dbReference type="Proteomes" id="UP000224080">
    <property type="component" value="Unassembled WGS sequence"/>
</dbReference>
<gene>
    <name evidence="3" type="ORF">GX51_01489</name>
</gene>
<protein>
    <submittedName>
        <fullName evidence="3">Uncharacterized protein</fullName>
    </submittedName>
</protein>
<feature type="region of interest" description="Disordered" evidence="1">
    <location>
        <begin position="299"/>
        <end position="366"/>
    </location>
</feature>
<dbReference type="STRING" id="2060905.A0A2B7XHE5"/>
<feature type="transmembrane region" description="Helical" evidence="2">
    <location>
        <begin position="374"/>
        <end position="398"/>
    </location>
</feature>
<dbReference type="OrthoDB" id="5413188at2759"/>
<keyword evidence="2" id="KW-1133">Transmembrane helix</keyword>
<feature type="compositionally biased region" description="Basic and acidic residues" evidence="1">
    <location>
        <begin position="1"/>
        <end position="25"/>
    </location>
</feature>
<keyword evidence="2" id="KW-0812">Transmembrane</keyword>
<evidence type="ECO:0000313" key="4">
    <source>
        <dbReference type="Proteomes" id="UP000224080"/>
    </source>
</evidence>
<feature type="compositionally biased region" description="Basic residues" evidence="1">
    <location>
        <begin position="83"/>
        <end position="93"/>
    </location>
</feature>
<feature type="compositionally biased region" description="Basic residues" evidence="1">
    <location>
        <begin position="216"/>
        <end position="234"/>
    </location>
</feature>
<feature type="compositionally biased region" description="Polar residues" evidence="1">
    <location>
        <begin position="168"/>
        <end position="211"/>
    </location>
</feature>
<evidence type="ECO:0000256" key="1">
    <source>
        <dbReference type="SAM" id="MobiDB-lite"/>
    </source>
</evidence>
<dbReference type="AlphaFoldDB" id="A0A2B7XHE5"/>
<feature type="compositionally biased region" description="Polar residues" evidence="1">
    <location>
        <begin position="309"/>
        <end position="320"/>
    </location>
</feature>
<comment type="caution">
    <text evidence="3">The sequence shown here is derived from an EMBL/GenBank/DDBJ whole genome shotgun (WGS) entry which is preliminary data.</text>
</comment>
<feature type="compositionally biased region" description="Polar residues" evidence="1">
    <location>
        <begin position="95"/>
        <end position="114"/>
    </location>
</feature>
<feature type="compositionally biased region" description="Low complexity" evidence="1">
    <location>
        <begin position="60"/>
        <end position="69"/>
    </location>
</feature>
<organism evidence="3 4">
    <name type="scientific">Blastomyces parvus</name>
    <dbReference type="NCBI Taxonomy" id="2060905"/>
    <lineage>
        <taxon>Eukaryota</taxon>
        <taxon>Fungi</taxon>
        <taxon>Dikarya</taxon>
        <taxon>Ascomycota</taxon>
        <taxon>Pezizomycotina</taxon>
        <taxon>Eurotiomycetes</taxon>
        <taxon>Eurotiomycetidae</taxon>
        <taxon>Onygenales</taxon>
        <taxon>Ajellomycetaceae</taxon>
        <taxon>Blastomyces</taxon>
    </lineage>
</organism>
<feature type="compositionally biased region" description="Low complexity" evidence="1">
    <location>
        <begin position="321"/>
        <end position="338"/>
    </location>
</feature>
<feature type="region of interest" description="Disordered" evidence="1">
    <location>
        <begin position="155"/>
        <end position="243"/>
    </location>
</feature>
<evidence type="ECO:0000256" key="2">
    <source>
        <dbReference type="SAM" id="Phobius"/>
    </source>
</evidence>
<feature type="compositionally biased region" description="Polar residues" evidence="1">
    <location>
        <begin position="30"/>
        <end position="46"/>
    </location>
</feature>
<sequence>MQPNHLEPHRPAPDGTQERTVHGPRDAVTTAASRETVIQSRNTSGGRHNRSEDSWIEVASQPSSSSLSSITANDDIITTGLRVRQRRHHRIQRHASASDNLNIHYSRRSPSVPGSSQDEYEESESESDRVLSSSNEDIAARSRGNVVLLRGNSSASEATISSDEDDNSTALGLNSNPPAFTPQPNAFSHPPASQTQRSRPSNFVTNPVSAPSSYRTRTRRNSRSSIHSARHRQQHSPYNMISPSYQADNDAALRASLSTLLSCAAAARGLPKHDTQLPTAERPQPAAFRLVPESVALGEEHSQERTRATIPTFNNTAGQQSRSPRTPSSKRAASPSSAHKARRKPSLSRNHSPSSKRSRRVSMSQSSSIITPTVMTWVISAGVVVLFSAISFSAGYVLGREVGHTETVHGLGNNGLGGFVNGSSSADDQVSAIKAGAGCGKEAVKGGLRRLRWVGGSAGSSISA</sequence>
<accession>A0A2B7XHE5</accession>
<keyword evidence="2" id="KW-0472">Membrane</keyword>
<name>A0A2B7XHE5_9EURO</name>
<dbReference type="EMBL" id="PDNC01000011">
    <property type="protein sequence ID" value="PGH08048.1"/>
    <property type="molecule type" value="Genomic_DNA"/>
</dbReference>
<reference evidence="3 4" key="1">
    <citation type="submission" date="2017-10" db="EMBL/GenBank/DDBJ databases">
        <title>Comparative genomics in systemic dimorphic fungi from Ajellomycetaceae.</title>
        <authorList>
            <person name="Munoz J.F."/>
            <person name="Mcewen J.G."/>
            <person name="Clay O.K."/>
            <person name="Cuomo C.A."/>
        </authorList>
    </citation>
    <scope>NUCLEOTIDE SEQUENCE [LARGE SCALE GENOMIC DNA]</scope>
    <source>
        <strain evidence="3 4">UAMH130</strain>
    </source>
</reference>
<evidence type="ECO:0000313" key="3">
    <source>
        <dbReference type="EMBL" id="PGH08048.1"/>
    </source>
</evidence>
<proteinExistence type="predicted"/>
<feature type="region of interest" description="Disordered" evidence="1">
    <location>
        <begin position="1"/>
        <end position="137"/>
    </location>
</feature>